<feature type="coiled-coil region" evidence="10">
    <location>
        <begin position="83"/>
        <end position="149"/>
    </location>
</feature>
<dbReference type="Proteomes" id="UP001519271">
    <property type="component" value="Unassembled WGS sequence"/>
</dbReference>
<feature type="compositionally biased region" description="Basic and acidic residues" evidence="11">
    <location>
        <begin position="186"/>
        <end position="205"/>
    </location>
</feature>
<evidence type="ECO:0000256" key="11">
    <source>
        <dbReference type="SAM" id="MobiDB-lite"/>
    </source>
</evidence>
<dbReference type="RefSeq" id="WP_209459014.1">
    <property type="nucleotide sequence ID" value="NZ_JAGGKC010000008.1"/>
</dbReference>
<sequence>MNRVTMRINGTEYSIKGNETEEHLRKVGTTVNKMIESILEKNYMISTQSAAVLAAMNAVDEKLKAEDKLLSVKSQAGSVESGAASLSKEIDDLKLEIERLRSENQSLNNAIEEKKNSAGDDLLAKDKEIKRLETELHLTSESAREYRDDNEHISKMNKELKFELQSYKYKVLDLQKKLFDTQINQVKDKKERNPVIREKARSTNP</sequence>
<comment type="subunit">
    <text evidence="8">Homodimer. Interacts with FtsZ.</text>
</comment>
<keyword evidence="13" id="KW-1185">Reference proteome</keyword>
<evidence type="ECO:0000256" key="7">
    <source>
        <dbReference type="ARBA" id="ARBA00024910"/>
    </source>
</evidence>
<evidence type="ECO:0000256" key="5">
    <source>
        <dbReference type="ARBA" id="ARBA00023210"/>
    </source>
</evidence>
<evidence type="ECO:0000256" key="10">
    <source>
        <dbReference type="SAM" id="Coils"/>
    </source>
</evidence>
<dbReference type="InterPro" id="IPR007838">
    <property type="entry name" value="Cell_div_ZapA-like"/>
</dbReference>
<organism evidence="12 13">
    <name type="scientific">Youngiibacter multivorans</name>
    <dbReference type="NCBI Taxonomy" id="937251"/>
    <lineage>
        <taxon>Bacteria</taxon>
        <taxon>Bacillati</taxon>
        <taxon>Bacillota</taxon>
        <taxon>Clostridia</taxon>
        <taxon>Eubacteriales</taxon>
        <taxon>Clostridiaceae</taxon>
        <taxon>Youngiibacter</taxon>
    </lineage>
</organism>
<feature type="region of interest" description="Disordered" evidence="11">
    <location>
        <begin position="185"/>
        <end position="205"/>
    </location>
</feature>
<dbReference type="EMBL" id="JAGGKC010000008">
    <property type="protein sequence ID" value="MBP1918790.1"/>
    <property type="molecule type" value="Genomic_DNA"/>
</dbReference>
<dbReference type="InterPro" id="IPR036192">
    <property type="entry name" value="Cell_div_ZapA-like_sf"/>
</dbReference>
<dbReference type="Gene3D" id="6.10.250.790">
    <property type="match status" value="1"/>
</dbReference>
<proteinExistence type="predicted"/>
<accession>A0ABS4G2M0</accession>
<keyword evidence="6" id="KW-0131">Cell cycle</keyword>
<evidence type="ECO:0000256" key="1">
    <source>
        <dbReference type="ARBA" id="ARBA00004496"/>
    </source>
</evidence>
<keyword evidence="10" id="KW-0175">Coiled coil</keyword>
<evidence type="ECO:0000256" key="4">
    <source>
        <dbReference type="ARBA" id="ARBA00022618"/>
    </source>
</evidence>
<dbReference type="GO" id="GO:0051301">
    <property type="term" value="P:cell division"/>
    <property type="evidence" value="ECO:0007669"/>
    <property type="project" value="UniProtKB-KW"/>
</dbReference>
<keyword evidence="5" id="KW-0717">Septation</keyword>
<keyword evidence="4 12" id="KW-0132">Cell division</keyword>
<dbReference type="PANTHER" id="PTHR34981:SF1">
    <property type="entry name" value="CELL DIVISION PROTEIN ZAPA"/>
    <property type="match status" value="1"/>
</dbReference>
<evidence type="ECO:0000256" key="8">
    <source>
        <dbReference type="ARBA" id="ARBA00026068"/>
    </source>
</evidence>
<protein>
    <recommendedName>
        <fullName evidence="2">Cell division protein ZapA</fullName>
    </recommendedName>
    <alternativeName>
        <fullName evidence="9">Z ring-associated protein ZapA</fullName>
    </alternativeName>
</protein>
<reference evidence="12 13" key="1">
    <citation type="submission" date="2021-03" db="EMBL/GenBank/DDBJ databases">
        <title>Genomic Encyclopedia of Type Strains, Phase IV (KMG-IV): sequencing the most valuable type-strain genomes for metagenomic binning, comparative biology and taxonomic classification.</title>
        <authorList>
            <person name="Goeker M."/>
        </authorList>
    </citation>
    <scope>NUCLEOTIDE SEQUENCE [LARGE SCALE GENOMIC DNA]</scope>
    <source>
        <strain evidence="12 13">DSM 6139</strain>
    </source>
</reference>
<comment type="function">
    <text evidence="7">Activator of cell division through the inhibition of FtsZ GTPase activity, therefore promoting FtsZ assembly into bundles of protofilaments necessary for the formation of the division Z ring. It is recruited early at mid-cell but it is not essential for cell division.</text>
</comment>
<evidence type="ECO:0000256" key="6">
    <source>
        <dbReference type="ARBA" id="ARBA00023306"/>
    </source>
</evidence>
<evidence type="ECO:0000256" key="2">
    <source>
        <dbReference type="ARBA" id="ARBA00015195"/>
    </source>
</evidence>
<dbReference type="PANTHER" id="PTHR34981">
    <property type="entry name" value="CELL DIVISION PROTEIN ZAPA"/>
    <property type="match status" value="1"/>
</dbReference>
<keyword evidence="3" id="KW-0963">Cytoplasm</keyword>
<dbReference type="SUPFAM" id="SSF102829">
    <property type="entry name" value="Cell division protein ZapA-like"/>
    <property type="match status" value="1"/>
</dbReference>
<evidence type="ECO:0000256" key="3">
    <source>
        <dbReference type="ARBA" id="ARBA00022490"/>
    </source>
</evidence>
<dbReference type="Pfam" id="PF05164">
    <property type="entry name" value="ZapA"/>
    <property type="match status" value="1"/>
</dbReference>
<evidence type="ECO:0000313" key="13">
    <source>
        <dbReference type="Proteomes" id="UP001519271"/>
    </source>
</evidence>
<gene>
    <name evidence="12" type="ORF">J2Z34_001270</name>
</gene>
<comment type="caution">
    <text evidence="12">The sequence shown here is derived from an EMBL/GenBank/DDBJ whole genome shotgun (WGS) entry which is preliminary data.</text>
</comment>
<comment type="subcellular location">
    <subcellularLocation>
        <location evidence="1">Cytoplasm</location>
    </subcellularLocation>
</comment>
<name>A0ABS4G2M0_9CLOT</name>
<dbReference type="InterPro" id="IPR053712">
    <property type="entry name" value="Bac_CellDiv_Activator"/>
</dbReference>
<evidence type="ECO:0000313" key="12">
    <source>
        <dbReference type="EMBL" id="MBP1918790.1"/>
    </source>
</evidence>
<evidence type="ECO:0000256" key="9">
    <source>
        <dbReference type="ARBA" id="ARBA00033158"/>
    </source>
</evidence>